<feature type="region of interest" description="Disordered" evidence="1">
    <location>
        <begin position="1"/>
        <end position="78"/>
    </location>
</feature>
<dbReference type="AlphaFoldDB" id="L5K0H2"/>
<dbReference type="Proteomes" id="UP000010552">
    <property type="component" value="Unassembled WGS sequence"/>
</dbReference>
<evidence type="ECO:0000313" key="3">
    <source>
        <dbReference type="Proteomes" id="UP000010552"/>
    </source>
</evidence>
<feature type="compositionally biased region" description="Basic and acidic residues" evidence="1">
    <location>
        <begin position="10"/>
        <end position="23"/>
    </location>
</feature>
<accession>L5K0H2</accession>
<evidence type="ECO:0000313" key="2">
    <source>
        <dbReference type="EMBL" id="ELK05080.1"/>
    </source>
</evidence>
<sequence>MGRGLPGTRADQDSPARRAHGEQPAHQPVTPRVPMSPRPFIHSSPRVRPGAPVSGRSHLQDGEAEVPEPVGDAVPKDSGPLERLLCTRHRHGSKFTPRLPVKLLILSFATPCVPMTRQKQETRRPPRHQRFLSGPTALPVHRRGRQPDPGQLPGTGRRLG</sequence>
<name>L5K0H2_PTEAL</name>
<dbReference type="InParanoid" id="L5K0H2"/>
<feature type="region of interest" description="Disordered" evidence="1">
    <location>
        <begin position="116"/>
        <end position="160"/>
    </location>
</feature>
<evidence type="ECO:0000256" key="1">
    <source>
        <dbReference type="SAM" id="MobiDB-lite"/>
    </source>
</evidence>
<dbReference type="EMBL" id="KB031047">
    <property type="protein sequence ID" value="ELK05080.1"/>
    <property type="molecule type" value="Genomic_DNA"/>
</dbReference>
<gene>
    <name evidence="2" type="ORF">PAL_GLEAN10008126</name>
</gene>
<organism evidence="2 3">
    <name type="scientific">Pteropus alecto</name>
    <name type="common">Black flying fox</name>
    <dbReference type="NCBI Taxonomy" id="9402"/>
    <lineage>
        <taxon>Eukaryota</taxon>
        <taxon>Metazoa</taxon>
        <taxon>Chordata</taxon>
        <taxon>Craniata</taxon>
        <taxon>Vertebrata</taxon>
        <taxon>Euteleostomi</taxon>
        <taxon>Mammalia</taxon>
        <taxon>Eutheria</taxon>
        <taxon>Laurasiatheria</taxon>
        <taxon>Chiroptera</taxon>
        <taxon>Yinpterochiroptera</taxon>
        <taxon>Pteropodoidea</taxon>
        <taxon>Pteropodidae</taxon>
        <taxon>Pteropodinae</taxon>
        <taxon>Pteropus</taxon>
    </lineage>
</organism>
<proteinExistence type="predicted"/>
<protein>
    <submittedName>
        <fullName evidence="2">Uncharacterized protein</fullName>
    </submittedName>
</protein>
<keyword evidence="3" id="KW-1185">Reference proteome</keyword>
<reference evidence="3" key="1">
    <citation type="journal article" date="2013" name="Science">
        <title>Comparative analysis of bat genomes provides insight into the evolution of flight and immunity.</title>
        <authorList>
            <person name="Zhang G."/>
            <person name="Cowled C."/>
            <person name="Shi Z."/>
            <person name="Huang Z."/>
            <person name="Bishop-Lilly K.A."/>
            <person name="Fang X."/>
            <person name="Wynne J.W."/>
            <person name="Xiong Z."/>
            <person name="Baker M.L."/>
            <person name="Zhao W."/>
            <person name="Tachedjian M."/>
            <person name="Zhu Y."/>
            <person name="Zhou P."/>
            <person name="Jiang X."/>
            <person name="Ng J."/>
            <person name="Yang L."/>
            <person name="Wu L."/>
            <person name="Xiao J."/>
            <person name="Feng Y."/>
            <person name="Chen Y."/>
            <person name="Sun X."/>
            <person name="Zhang Y."/>
            <person name="Marsh G.A."/>
            <person name="Crameri G."/>
            <person name="Broder C.C."/>
            <person name="Frey K.G."/>
            <person name="Wang L.F."/>
            <person name="Wang J."/>
        </authorList>
    </citation>
    <scope>NUCLEOTIDE SEQUENCE [LARGE SCALE GENOMIC DNA]</scope>
</reference>